<protein>
    <submittedName>
        <fullName evidence="1">Unannotated protein</fullName>
    </submittedName>
</protein>
<evidence type="ECO:0000313" key="1">
    <source>
        <dbReference type="EMBL" id="CAB4656347.1"/>
    </source>
</evidence>
<sequence>MHGQGEESKIQLTLAMPKQVAGEVIPFDGTPGQRAANILSHAWEQENNPENEKIWLIIFKRPRPEFLSRCSQCNAVKDIGKRAEWPCGNPRLAETYIW</sequence>
<accession>A0A6J6L2U7</accession>
<dbReference type="EMBL" id="CAEZWJ010000025">
    <property type="protein sequence ID" value="CAB4656347.1"/>
    <property type="molecule type" value="Genomic_DNA"/>
</dbReference>
<organism evidence="1">
    <name type="scientific">freshwater metagenome</name>
    <dbReference type="NCBI Taxonomy" id="449393"/>
    <lineage>
        <taxon>unclassified sequences</taxon>
        <taxon>metagenomes</taxon>
        <taxon>ecological metagenomes</taxon>
    </lineage>
</organism>
<reference evidence="1" key="1">
    <citation type="submission" date="2020-05" db="EMBL/GenBank/DDBJ databases">
        <authorList>
            <person name="Chiriac C."/>
            <person name="Salcher M."/>
            <person name="Ghai R."/>
            <person name="Kavagutti S V."/>
        </authorList>
    </citation>
    <scope>NUCLEOTIDE SEQUENCE</scope>
</reference>
<gene>
    <name evidence="1" type="ORF">UFOPK2214_00934</name>
</gene>
<dbReference type="AlphaFoldDB" id="A0A6J6L2U7"/>
<name>A0A6J6L2U7_9ZZZZ</name>
<proteinExistence type="predicted"/>